<protein>
    <recommendedName>
        <fullName evidence="12">C2H2-type domain-containing protein</fullName>
    </recommendedName>
</protein>
<feature type="non-terminal residue" evidence="13">
    <location>
        <position position="57"/>
    </location>
</feature>
<dbReference type="STRING" id="215637.A0A4V1J5U9"/>
<evidence type="ECO:0000256" key="11">
    <source>
        <dbReference type="PROSITE-ProRule" id="PRU00042"/>
    </source>
</evidence>
<name>A0A4V1J5U9_9FUNG</name>
<keyword evidence="9" id="KW-0804">Transcription</keyword>
<dbReference type="Gene3D" id="3.30.160.60">
    <property type="entry name" value="Classic Zinc Finger"/>
    <property type="match status" value="2"/>
</dbReference>
<evidence type="ECO:0000256" key="4">
    <source>
        <dbReference type="ARBA" id="ARBA00022737"/>
    </source>
</evidence>
<dbReference type="GO" id="GO:0000978">
    <property type="term" value="F:RNA polymerase II cis-regulatory region sequence-specific DNA binding"/>
    <property type="evidence" value="ECO:0007669"/>
    <property type="project" value="InterPro"/>
</dbReference>
<evidence type="ECO:0000256" key="5">
    <source>
        <dbReference type="ARBA" id="ARBA00022771"/>
    </source>
</evidence>
<evidence type="ECO:0000313" key="14">
    <source>
        <dbReference type="Proteomes" id="UP000268162"/>
    </source>
</evidence>
<sequence length="57" mass="6794">CPVCKKVFVRRYGRDRHLLTHTGERSFNCQQCNKSYPREDVLKRHMTTSKCHSRANN</sequence>
<feature type="domain" description="C2H2-type" evidence="12">
    <location>
        <begin position="27"/>
        <end position="57"/>
    </location>
</feature>
<dbReference type="AlphaFoldDB" id="A0A4V1J5U9"/>
<keyword evidence="6" id="KW-0862">Zinc</keyword>
<keyword evidence="4" id="KW-0677">Repeat</keyword>
<evidence type="ECO:0000256" key="8">
    <source>
        <dbReference type="ARBA" id="ARBA00023125"/>
    </source>
</evidence>
<dbReference type="Proteomes" id="UP000268162">
    <property type="component" value="Unassembled WGS sequence"/>
</dbReference>
<dbReference type="PROSITE" id="PS00028">
    <property type="entry name" value="ZINC_FINGER_C2H2_1"/>
    <property type="match status" value="1"/>
</dbReference>
<keyword evidence="3" id="KW-0479">Metal-binding</keyword>
<keyword evidence="10" id="KW-0539">Nucleus</keyword>
<keyword evidence="7" id="KW-0805">Transcription regulation</keyword>
<evidence type="ECO:0000256" key="1">
    <source>
        <dbReference type="ARBA" id="ARBA00003767"/>
    </source>
</evidence>
<evidence type="ECO:0000256" key="7">
    <source>
        <dbReference type="ARBA" id="ARBA00023015"/>
    </source>
</evidence>
<organism evidence="13 14">
    <name type="scientific">Dimargaris cristalligena</name>
    <dbReference type="NCBI Taxonomy" id="215637"/>
    <lineage>
        <taxon>Eukaryota</taxon>
        <taxon>Fungi</taxon>
        <taxon>Fungi incertae sedis</taxon>
        <taxon>Zoopagomycota</taxon>
        <taxon>Kickxellomycotina</taxon>
        <taxon>Dimargaritomycetes</taxon>
        <taxon>Dimargaritales</taxon>
        <taxon>Dimargaritaceae</taxon>
        <taxon>Dimargaris</taxon>
    </lineage>
</organism>
<dbReference type="PROSITE" id="PS50157">
    <property type="entry name" value="ZINC_FINGER_C2H2_2"/>
    <property type="match status" value="2"/>
</dbReference>
<dbReference type="FunFam" id="3.30.160.60:FF:000097">
    <property type="entry name" value="Zinc finger protein"/>
    <property type="match status" value="1"/>
</dbReference>
<comment type="subcellular location">
    <subcellularLocation>
        <location evidence="2">Nucleus</location>
    </subcellularLocation>
</comment>
<evidence type="ECO:0000256" key="9">
    <source>
        <dbReference type="ARBA" id="ARBA00023163"/>
    </source>
</evidence>
<reference evidence="14" key="1">
    <citation type="journal article" date="2018" name="Nat. Microbiol.">
        <title>Leveraging single-cell genomics to expand the fungal tree of life.</title>
        <authorList>
            <person name="Ahrendt S.R."/>
            <person name="Quandt C.A."/>
            <person name="Ciobanu D."/>
            <person name="Clum A."/>
            <person name="Salamov A."/>
            <person name="Andreopoulos B."/>
            <person name="Cheng J.F."/>
            <person name="Woyke T."/>
            <person name="Pelin A."/>
            <person name="Henrissat B."/>
            <person name="Reynolds N.K."/>
            <person name="Benny G.L."/>
            <person name="Smith M.E."/>
            <person name="James T.Y."/>
            <person name="Grigoriev I.V."/>
        </authorList>
    </citation>
    <scope>NUCLEOTIDE SEQUENCE [LARGE SCALE GENOMIC DNA]</scope>
    <source>
        <strain evidence="14">RSA 468</strain>
    </source>
</reference>
<dbReference type="PANTHER" id="PTHR40626:SF11">
    <property type="entry name" value="ZINC FINGER PROTEIN YPR022C"/>
    <property type="match status" value="1"/>
</dbReference>
<dbReference type="GO" id="GO:0000981">
    <property type="term" value="F:DNA-binding transcription factor activity, RNA polymerase II-specific"/>
    <property type="evidence" value="ECO:0007669"/>
    <property type="project" value="InterPro"/>
</dbReference>
<evidence type="ECO:0000256" key="6">
    <source>
        <dbReference type="ARBA" id="ARBA00022833"/>
    </source>
</evidence>
<dbReference type="SUPFAM" id="SSF57667">
    <property type="entry name" value="beta-beta-alpha zinc fingers"/>
    <property type="match status" value="1"/>
</dbReference>
<dbReference type="GO" id="GO:0008270">
    <property type="term" value="F:zinc ion binding"/>
    <property type="evidence" value="ECO:0007669"/>
    <property type="project" value="UniProtKB-KW"/>
</dbReference>
<dbReference type="Pfam" id="PF00096">
    <property type="entry name" value="zf-C2H2"/>
    <property type="match status" value="1"/>
</dbReference>
<evidence type="ECO:0000313" key="13">
    <source>
        <dbReference type="EMBL" id="RKP40319.1"/>
    </source>
</evidence>
<evidence type="ECO:0000259" key="12">
    <source>
        <dbReference type="PROSITE" id="PS50157"/>
    </source>
</evidence>
<accession>A0A4V1J5U9</accession>
<dbReference type="InterPro" id="IPR051059">
    <property type="entry name" value="VerF-like"/>
</dbReference>
<evidence type="ECO:0000256" key="2">
    <source>
        <dbReference type="ARBA" id="ARBA00004123"/>
    </source>
</evidence>
<evidence type="ECO:0000256" key="10">
    <source>
        <dbReference type="ARBA" id="ARBA00023242"/>
    </source>
</evidence>
<dbReference type="Pfam" id="PF13912">
    <property type="entry name" value="zf-C2H2_6"/>
    <property type="match status" value="1"/>
</dbReference>
<dbReference type="InterPro" id="IPR036236">
    <property type="entry name" value="Znf_C2H2_sf"/>
</dbReference>
<dbReference type="SMART" id="SM00355">
    <property type="entry name" value="ZnF_C2H2"/>
    <property type="match status" value="2"/>
</dbReference>
<evidence type="ECO:0000256" key="3">
    <source>
        <dbReference type="ARBA" id="ARBA00022723"/>
    </source>
</evidence>
<keyword evidence="5 11" id="KW-0863">Zinc-finger</keyword>
<dbReference type="GO" id="GO:0000785">
    <property type="term" value="C:chromatin"/>
    <property type="evidence" value="ECO:0007669"/>
    <property type="project" value="TreeGrafter"/>
</dbReference>
<gene>
    <name evidence="13" type="ORF">BJ085DRAFT_321</name>
</gene>
<keyword evidence="14" id="KW-1185">Reference proteome</keyword>
<feature type="domain" description="C2H2-type" evidence="12">
    <location>
        <begin position="1"/>
        <end position="26"/>
    </location>
</feature>
<dbReference type="GO" id="GO:0005634">
    <property type="term" value="C:nucleus"/>
    <property type="evidence" value="ECO:0007669"/>
    <property type="project" value="UniProtKB-SubCell"/>
</dbReference>
<comment type="function">
    <text evidence="1">May be involved in transcriptional regulation.</text>
</comment>
<feature type="non-terminal residue" evidence="13">
    <location>
        <position position="1"/>
    </location>
</feature>
<dbReference type="PANTHER" id="PTHR40626">
    <property type="entry name" value="MIP31509P"/>
    <property type="match status" value="1"/>
</dbReference>
<proteinExistence type="predicted"/>
<dbReference type="InterPro" id="IPR013087">
    <property type="entry name" value="Znf_C2H2_type"/>
</dbReference>
<dbReference type="EMBL" id="ML002214">
    <property type="protein sequence ID" value="RKP40319.1"/>
    <property type="molecule type" value="Genomic_DNA"/>
</dbReference>
<keyword evidence="8" id="KW-0238">DNA-binding</keyword>